<dbReference type="Proteomes" id="UP000268014">
    <property type="component" value="Unassembled WGS sequence"/>
</dbReference>
<dbReference type="EMBL" id="UZAF01018034">
    <property type="protein sequence ID" value="VDO47320.1"/>
    <property type="molecule type" value="Genomic_DNA"/>
</dbReference>
<gene>
    <name evidence="1" type="ORF">HPLM_LOCUS12962</name>
</gene>
<evidence type="ECO:0000313" key="2">
    <source>
        <dbReference type="Proteomes" id="UP000268014"/>
    </source>
</evidence>
<dbReference type="SUPFAM" id="SSF56219">
    <property type="entry name" value="DNase I-like"/>
    <property type="match status" value="1"/>
</dbReference>
<name>A0A0N4WNT2_HAEPC</name>
<proteinExistence type="predicted"/>
<protein>
    <submittedName>
        <fullName evidence="3">SCP domain-containing protein</fullName>
    </submittedName>
</protein>
<accession>A0A0N4WNT2</accession>
<reference evidence="1 2" key="2">
    <citation type="submission" date="2018-11" db="EMBL/GenBank/DDBJ databases">
        <authorList>
            <consortium name="Pathogen Informatics"/>
        </authorList>
    </citation>
    <scope>NUCLEOTIDE SEQUENCE [LARGE SCALE GENOMIC DNA]</scope>
    <source>
        <strain evidence="1 2">MHpl1</strain>
    </source>
</reference>
<reference evidence="3" key="1">
    <citation type="submission" date="2017-02" db="UniProtKB">
        <authorList>
            <consortium name="WormBaseParasite"/>
        </authorList>
    </citation>
    <scope>IDENTIFICATION</scope>
</reference>
<dbReference type="WBParaSite" id="HPLM_0001297001-mRNA-1">
    <property type="protein sequence ID" value="HPLM_0001297001-mRNA-1"/>
    <property type="gene ID" value="HPLM_0001297001"/>
</dbReference>
<evidence type="ECO:0000313" key="1">
    <source>
        <dbReference type="EMBL" id="VDO47320.1"/>
    </source>
</evidence>
<dbReference type="OrthoDB" id="410104at2759"/>
<evidence type="ECO:0000313" key="3">
    <source>
        <dbReference type="WBParaSite" id="HPLM_0001297001-mRNA-1"/>
    </source>
</evidence>
<keyword evidence="2" id="KW-1185">Reference proteome</keyword>
<dbReference type="Gene3D" id="3.60.10.10">
    <property type="entry name" value="Endonuclease/exonuclease/phosphatase"/>
    <property type="match status" value="1"/>
</dbReference>
<dbReference type="InterPro" id="IPR036691">
    <property type="entry name" value="Endo/exonu/phosph_ase_sf"/>
</dbReference>
<organism evidence="3">
    <name type="scientific">Haemonchus placei</name>
    <name type="common">Barber's pole worm</name>
    <dbReference type="NCBI Taxonomy" id="6290"/>
    <lineage>
        <taxon>Eukaryota</taxon>
        <taxon>Metazoa</taxon>
        <taxon>Ecdysozoa</taxon>
        <taxon>Nematoda</taxon>
        <taxon>Chromadorea</taxon>
        <taxon>Rhabditida</taxon>
        <taxon>Rhabditina</taxon>
        <taxon>Rhabditomorpha</taxon>
        <taxon>Strongyloidea</taxon>
        <taxon>Trichostrongylidae</taxon>
        <taxon>Haemonchus</taxon>
    </lineage>
</organism>
<dbReference type="AlphaFoldDB" id="A0A0N4WNT2"/>
<sequence length="220" mass="24673">MVQARKIKYDIIGLTETRRHAIFETGEELFLGTCDSRGVGGVGVLVNTHLAMNIGSYESLTTRIGHLRLRICDSTPSLIIFVAYAPTSTYEEEELEAFYMDLERILGQYRDDRDYQNVRVQRIVRTSGHSCLAEESAIKICNQQASLNPMRNLSSIPIAATFELWWGNHDFGAFINSTEVYAPTFDYTLFSQMVAGYAVGIGCTDTCYGKKSVFCSLLQC</sequence>